<evidence type="ECO:0000313" key="3">
    <source>
        <dbReference type="Proteomes" id="UP001162135"/>
    </source>
</evidence>
<dbReference type="Proteomes" id="UP001162135">
    <property type="component" value="Unassembled WGS sequence"/>
</dbReference>
<reference evidence="2" key="1">
    <citation type="journal article" date="2015" name="Antonie Van Leeuwenhoek">
        <title>Comparative 16S rRNA signatures and multilocus sequence analysis for the genus Salinicola and description of Salinicola acroporae sp. nov., isolated from coral Acropora digitifera.</title>
        <authorList>
            <person name="Lepcha R.T."/>
            <person name="Poddar A."/>
            <person name="Schumann P."/>
            <person name="Das S.K."/>
        </authorList>
    </citation>
    <scope>NUCLEOTIDE SEQUENCE</scope>
    <source>
        <strain evidence="2">S4-41</strain>
    </source>
</reference>
<protein>
    <submittedName>
        <fullName evidence="2">Uncharacterized protein</fullName>
    </submittedName>
</protein>
<feature type="region of interest" description="Disordered" evidence="1">
    <location>
        <begin position="1"/>
        <end position="33"/>
    </location>
</feature>
<dbReference type="EMBL" id="PGFS01000001">
    <property type="protein sequence ID" value="MDH4571789.1"/>
    <property type="molecule type" value="Genomic_DNA"/>
</dbReference>
<evidence type="ECO:0000313" key="2">
    <source>
        <dbReference type="EMBL" id="MDH4571789.1"/>
    </source>
</evidence>
<sequence length="142" mass="15483">MKITGRQVDPDRYRSPGTGPAPVRPAEAPARRDDDFLRAVGHARARDADQPTLAARLDALERPEASDARSYANARSIELLQHVIEGVLPTLEAEDDIVGMAREVIGEELEWRQAWEARMNEAMAPQAGAAPGSDDADDEEPS</sequence>
<accession>A0ABT6I291</accession>
<name>A0ABT6I291_9GAMM</name>
<comment type="caution">
    <text evidence="2">The sequence shown here is derived from an EMBL/GenBank/DDBJ whole genome shotgun (WGS) entry which is preliminary data.</text>
</comment>
<organism evidence="2 3">
    <name type="scientific">Salinicola acroporae</name>
    <dbReference type="NCBI Taxonomy" id="1541440"/>
    <lineage>
        <taxon>Bacteria</taxon>
        <taxon>Pseudomonadati</taxon>
        <taxon>Pseudomonadota</taxon>
        <taxon>Gammaproteobacteria</taxon>
        <taxon>Oceanospirillales</taxon>
        <taxon>Halomonadaceae</taxon>
        <taxon>Salinicola</taxon>
    </lineage>
</organism>
<proteinExistence type="predicted"/>
<evidence type="ECO:0000256" key="1">
    <source>
        <dbReference type="SAM" id="MobiDB-lite"/>
    </source>
</evidence>
<gene>
    <name evidence="2" type="ORF">CUR86_04460</name>
</gene>
<dbReference type="RefSeq" id="WP_110715633.1">
    <property type="nucleotide sequence ID" value="NZ_PGFS01000001.1"/>
</dbReference>
<feature type="region of interest" description="Disordered" evidence="1">
    <location>
        <begin position="121"/>
        <end position="142"/>
    </location>
</feature>
<reference evidence="2" key="2">
    <citation type="submission" date="2017-11" db="EMBL/GenBank/DDBJ databases">
        <authorList>
            <person name="Das S.K."/>
        </authorList>
    </citation>
    <scope>NUCLEOTIDE SEQUENCE</scope>
    <source>
        <strain evidence="2">S4-41</strain>
    </source>
</reference>
<keyword evidence="3" id="KW-1185">Reference proteome</keyword>